<accession>A0ABP9JE76</accession>
<proteinExistence type="predicted"/>
<dbReference type="Pfam" id="PF21853">
    <property type="entry name" value="DUF6912"/>
    <property type="match status" value="1"/>
</dbReference>
<sequence length="147" mass="15303">MPVVRVYVPLGRESLEKLVVTGSLAAGPGTPRVAYAVTPRLASSAPGLDVEDLEYAAFCDAVEAASGLRAAPADRRVVAAADVDPGAVVPRDASPVSKVALTAAVPLSRIASFHVDDEVTVGQDDEADELLWYDVTELDDVHAFFGG</sequence>
<organism evidence="1 2">
    <name type="scientific">Terrabacter aeriphilus</name>
    <dbReference type="NCBI Taxonomy" id="515662"/>
    <lineage>
        <taxon>Bacteria</taxon>
        <taxon>Bacillati</taxon>
        <taxon>Actinomycetota</taxon>
        <taxon>Actinomycetes</taxon>
        <taxon>Micrococcales</taxon>
        <taxon>Intrasporangiaceae</taxon>
        <taxon>Terrabacter</taxon>
    </lineage>
</organism>
<keyword evidence="2" id="KW-1185">Reference proteome</keyword>
<dbReference type="Proteomes" id="UP001500427">
    <property type="component" value="Unassembled WGS sequence"/>
</dbReference>
<evidence type="ECO:0000313" key="2">
    <source>
        <dbReference type="Proteomes" id="UP001500427"/>
    </source>
</evidence>
<name>A0ABP9JE76_9MICO</name>
<comment type="caution">
    <text evidence="1">The sequence shown here is derived from an EMBL/GenBank/DDBJ whole genome shotgun (WGS) entry which is preliminary data.</text>
</comment>
<reference evidence="2" key="1">
    <citation type="journal article" date="2019" name="Int. J. Syst. Evol. Microbiol.">
        <title>The Global Catalogue of Microorganisms (GCM) 10K type strain sequencing project: providing services to taxonomists for standard genome sequencing and annotation.</title>
        <authorList>
            <consortium name="The Broad Institute Genomics Platform"/>
            <consortium name="The Broad Institute Genome Sequencing Center for Infectious Disease"/>
            <person name="Wu L."/>
            <person name="Ma J."/>
        </authorList>
    </citation>
    <scope>NUCLEOTIDE SEQUENCE [LARGE SCALE GENOMIC DNA]</scope>
    <source>
        <strain evidence="2">JCM 17687</strain>
    </source>
</reference>
<evidence type="ECO:0000313" key="1">
    <source>
        <dbReference type="EMBL" id="GAA5027550.1"/>
    </source>
</evidence>
<protein>
    <submittedName>
        <fullName evidence="1">Uncharacterized protein</fullName>
    </submittedName>
</protein>
<dbReference type="EMBL" id="BAABIW010000014">
    <property type="protein sequence ID" value="GAA5027550.1"/>
    <property type="molecule type" value="Genomic_DNA"/>
</dbReference>
<gene>
    <name evidence="1" type="ORF">GCM10023258_22370</name>
</gene>
<dbReference type="RefSeq" id="WP_345507545.1">
    <property type="nucleotide sequence ID" value="NZ_BAABIW010000014.1"/>
</dbReference>
<dbReference type="InterPro" id="IPR054206">
    <property type="entry name" value="DUF6912"/>
</dbReference>